<dbReference type="GO" id="GO:0001228">
    <property type="term" value="F:DNA-binding transcription activator activity, RNA polymerase II-specific"/>
    <property type="evidence" value="ECO:0007669"/>
    <property type="project" value="TreeGrafter"/>
</dbReference>
<evidence type="ECO:0000256" key="4">
    <source>
        <dbReference type="ARBA" id="ARBA00022737"/>
    </source>
</evidence>
<dbReference type="Pfam" id="PF00096">
    <property type="entry name" value="zf-C2H2"/>
    <property type="match status" value="3"/>
</dbReference>
<comment type="caution">
    <text evidence="13">The sequence shown here is derived from an EMBL/GenBank/DDBJ whole genome shotgun (WGS) entry which is preliminary data.</text>
</comment>
<dbReference type="SMART" id="SM00355">
    <property type="entry name" value="ZnF_C2H2"/>
    <property type="match status" value="11"/>
</dbReference>
<keyword evidence="4" id="KW-0677">Repeat</keyword>
<dbReference type="PANTHER" id="PTHR24393:SF34">
    <property type="entry name" value="PR_SET DOMAIN 13"/>
    <property type="match status" value="1"/>
</dbReference>
<dbReference type="EMBL" id="JARGDH010000004">
    <property type="protein sequence ID" value="KAL0269292.1"/>
    <property type="molecule type" value="Genomic_DNA"/>
</dbReference>
<feature type="domain" description="C2H2-type" evidence="12">
    <location>
        <begin position="246"/>
        <end position="269"/>
    </location>
</feature>
<feature type="domain" description="C2H2-type" evidence="12">
    <location>
        <begin position="191"/>
        <end position="218"/>
    </location>
</feature>
<evidence type="ECO:0000259" key="12">
    <source>
        <dbReference type="PROSITE" id="PS50157"/>
    </source>
</evidence>
<dbReference type="PROSITE" id="PS50157">
    <property type="entry name" value="ZINC_FINGER_C2H2_2"/>
    <property type="match status" value="7"/>
</dbReference>
<dbReference type="GO" id="GO:0000978">
    <property type="term" value="F:RNA polymerase II cis-regulatory region sequence-specific DNA binding"/>
    <property type="evidence" value="ECO:0007669"/>
    <property type="project" value="TreeGrafter"/>
</dbReference>
<keyword evidence="7" id="KW-0805">Transcription regulation</keyword>
<dbReference type="AlphaFoldDB" id="A0AAW2HHQ5"/>
<accession>A0AAW2HHQ5</accession>
<gene>
    <name evidence="13" type="ORF">PYX00_007082</name>
</gene>
<dbReference type="GO" id="GO:0008270">
    <property type="term" value="F:zinc ion binding"/>
    <property type="evidence" value="ECO:0007669"/>
    <property type="project" value="UniProtKB-KW"/>
</dbReference>
<reference evidence="13" key="1">
    <citation type="journal article" date="2024" name="Gigascience">
        <title>Chromosome-level genome of the poultry shaft louse Menopon gallinae provides insight into the host-switching and adaptive evolution of parasitic lice.</title>
        <authorList>
            <person name="Xu Y."/>
            <person name="Ma L."/>
            <person name="Liu S."/>
            <person name="Liang Y."/>
            <person name="Liu Q."/>
            <person name="He Z."/>
            <person name="Tian L."/>
            <person name="Duan Y."/>
            <person name="Cai W."/>
            <person name="Li H."/>
            <person name="Song F."/>
        </authorList>
    </citation>
    <scope>NUCLEOTIDE SEQUENCE</scope>
    <source>
        <strain evidence="13">Cailab_2023a</strain>
    </source>
</reference>
<evidence type="ECO:0000256" key="3">
    <source>
        <dbReference type="ARBA" id="ARBA00022723"/>
    </source>
</evidence>
<dbReference type="FunFam" id="3.30.160.60:FF:001370">
    <property type="entry name" value="Zinc finger protein"/>
    <property type="match status" value="1"/>
</dbReference>
<dbReference type="InterPro" id="IPR013087">
    <property type="entry name" value="Znf_C2H2_type"/>
</dbReference>
<keyword evidence="8" id="KW-0238">DNA-binding</keyword>
<keyword evidence="6" id="KW-0862">Zinc</keyword>
<evidence type="ECO:0000256" key="9">
    <source>
        <dbReference type="ARBA" id="ARBA00023163"/>
    </source>
</evidence>
<protein>
    <recommendedName>
        <fullName evidence="12">C2H2-type domain-containing protein</fullName>
    </recommendedName>
</protein>
<organism evidence="13">
    <name type="scientific">Menopon gallinae</name>
    <name type="common">poultry shaft louse</name>
    <dbReference type="NCBI Taxonomy" id="328185"/>
    <lineage>
        <taxon>Eukaryota</taxon>
        <taxon>Metazoa</taxon>
        <taxon>Ecdysozoa</taxon>
        <taxon>Arthropoda</taxon>
        <taxon>Hexapoda</taxon>
        <taxon>Insecta</taxon>
        <taxon>Pterygota</taxon>
        <taxon>Neoptera</taxon>
        <taxon>Paraneoptera</taxon>
        <taxon>Psocodea</taxon>
        <taxon>Troctomorpha</taxon>
        <taxon>Phthiraptera</taxon>
        <taxon>Amblycera</taxon>
        <taxon>Menoponidae</taxon>
        <taxon>Menopon</taxon>
    </lineage>
</organism>
<evidence type="ECO:0000256" key="11">
    <source>
        <dbReference type="PROSITE-ProRule" id="PRU00042"/>
    </source>
</evidence>
<feature type="domain" description="C2H2-type" evidence="12">
    <location>
        <begin position="136"/>
        <end position="164"/>
    </location>
</feature>
<evidence type="ECO:0000256" key="10">
    <source>
        <dbReference type="ARBA" id="ARBA00023242"/>
    </source>
</evidence>
<dbReference type="Pfam" id="PF12874">
    <property type="entry name" value="zf-met"/>
    <property type="match status" value="1"/>
</dbReference>
<keyword evidence="3" id="KW-0479">Metal-binding</keyword>
<feature type="domain" description="C2H2-type" evidence="12">
    <location>
        <begin position="219"/>
        <end position="246"/>
    </location>
</feature>
<feature type="domain" description="C2H2-type" evidence="12">
    <location>
        <begin position="311"/>
        <end position="333"/>
    </location>
</feature>
<dbReference type="GO" id="GO:0005634">
    <property type="term" value="C:nucleus"/>
    <property type="evidence" value="ECO:0007669"/>
    <property type="project" value="UniProtKB-SubCell"/>
</dbReference>
<keyword evidence="9" id="KW-0804">Transcription</keyword>
<dbReference type="FunFam" id="3.30.160.60:FF:000264">
    <property type="entry name" value="Zinc finger protein 236"/>
    <property type="match status" value="1"/>
</dbReference>
<dbReference type="InterPro" id="IPR036236">
    <property type="entry name" value="Znf_C2H2_sf"/>
</dbReference>
<name>A0AAW2HHQ5_9NEOP</name>
<feature type="domain" description="C2H2-type" evidence="12">
    <location>
        <begin position="283"/>
        <end position="310"/>
    </location>
</feature>
<comment type="subcellular location">
    <subcellularLocation>
        <location evidence="1">Nucleus</location>
    </subcellularLocation>
</comment>
<keyword evidence="5 11" id="KW-0863">Zinc-finger</keyword>
<dbReference type="SUPFAM" id="SSF57667">
    <property type="entry name" value="beta-beta-alpha zinc fingers"/>
    <property type="match status" value="4"/>
</dbReference>
<sequence length="339" mass="40215">MDYECQSCRRRFSSKAGLKIHNSRKLKCGVERKCDTCNRLYGGQENYCEHIKKEKLEAQKAKYVSRRLRMCSVCNQVYSNDLNLKKHMYNVHRMIRVKCNVCDKEVNKKSLVRHMKNVHSAQMSFKKDKIPEDEKVPCTYCGKKCSSSISLLNHVRSVHEAEQYKCSKCEFEGTRKHLERHIRKQHNDEVYQCGSCQKILKSKSTLKEHMWIHSDQRRYICAICGLQFKRTSNYHGHMKSHQGKKFQCRICGNFFLRKRYLAVHEQTIHNYYGEGVPPQEKRYQCEICGVKLKWKNNLLAHMRIHTGERPYKCKICCEDFTCHGSLRTHMVKHCKYTLL</sequence>
<evidence type="ECO:0000256" key="6">
    <source>
        <dbReference type="ARBA" id="ARBA00022833"/>
    </source>
</evidence>
<dbReference type="PROSITE" id="PS00028">
    <property type="entry name" value="ZINC_FINGER_C2H2_1"/>
    <property type="match status" value="7"/>
</dbReference>
<evidence type="ECO:0000256" key="1">
    <source>
        <dbReference type="ARBA" id="ARBA00004123"/>
    </source>
</evidence>
<evidence type="ECO:0000256" key="8">
    <source>
        <dbReference type="ARBA" id="ARBA00023125"/>
    </source>
</evidence>
<feature type="domain" description="C2H2-type" evidence="12">
    <location>
        <begin position="3"/>
        <end position="21"/>
    </location>
</feature>
<comment type="similarity">
    <text evidence="2">Belongs to the krueppel C2H2-type zinc-finger protein family.</text>
</comment>
<dbReference type="PANTHER" id="PTHR24393">
    <property type="entry name" value="ZINC FINGER PROTEIN"/>
    <property type="match status" value="1"/>
</dbReference>
<keyword evidence="10" id="KW-0539">Nucleus</keyword>
<proteinExistence type="inferred from homology"/>
<evidence type="ECO:0000256" key="2">
    <source>
        <dbReference type="ARBA" id="ARBA00006991"/>
    </source>
</evidence>
<dbReference type="Gene3D" id="3.30.160.60">
    <property type="entry name" value="Classic Zinc Finger"/>
    <property type="match status" value="5"/>
</dbReference>
<evidence type="ECO:0000256" key="7">
    <source>
        <dbReference type="ARBA" id="ARBA00023015"/>
    </source>
</evidence>
<evidence type="ECO:0000313" key="13">
    <source>
        <dbReference type="EMBL" id="KAL0269292.1"/>
    </source>
</evidence>
<evidence type="ECO:0000256" key="5">
    <source>
        <dbReference type="ARBA" id="ARBA00022771"/>
    </source>
</evidence>